<evidence type="ECO:0000313" key="3">
    <source>
        <dbReference type="EMBL" id="KAJ8709102.1"/>
    </source>
</evidence>
<dbReference type="EMBL" id="JARGEI010000024">
    <property type="protein sequence ID" value="KAJ8709102.1"/>
    <property type="molecule type" value="Genomic_DNA"/>
</dbReference>
<dbReference type="AlphaFoldDB" id="A0AAD7YAM2"/>
<protein>
    <recommendedName>
        <fullName evidence="5">Kazal-like domain-containing protein</fullName>
    </recommendedName>
</protein>
<keyword evidence="4" id="KW-1185">Reference proteome</keyword>
<evidence type="ECO:0000313" key="4">
    <source>
        <dbReference type="Proteomes" id="UP001231518"/>
    </source>
</evidence>
<organism evidence="3 4">
    <name type="scientific">Mythimna separata</name>
    <name type="common">Oriental armyworm</name>
    <name type="synonym">Pseudaletia separata</name>
    <dbReference type="NCBI Taxonomy" id="271217"/>
    <lineage>
        <taxon>Eukaryota</taxon>
        <taxon>Metazoa</taxon>
        <taxon>Ecdysozoa</taxon>
        <taxon>Arthropoda</taxon>
        <taxon>Hexapoda</taxon>
        <taxon>Insecta</taxon>
        <taxon>Pterygota</taxon>
        <taxon>Neoptera</taxon>
        <taxon>Endopterygota</taxon>
        <taxon>Lepidoptera</taxon>
        <taxon>Glossata</taxon>
        <taxon>Ditrysia</taxon>
        <taxon>Noctuoidea</taxon>
        <taxon>Noctuidae</taxon>
        <taxon>Noctuinae</taxon>
        <taxon>Hadenini</taxon>
        <taxon>Mythimna</taxon>
    </lineage>
</organism>
<evidence type="ECO:0008006" key="5">
    <source>
        <dbReference type="Google" id="ProtNLM"/>
    </source>
</evidence>
<dbReference type="Proteomes" id="UP001231518">
    <property type="component" value="Chromosome 22"/>
</dbReference>
<reference evidence="3" key="1">
    <citation type="submission" date="2023-03" db="EMBL/GenBank/DDBJ databases">
        <title>Chromosome-level genomes of two armyworms, Mythimna separata and Mythimna loreyi, provide insights into the biosynthesis and reception of sex pheromones.</title>
        <authorList>
            <person name="Zhao H."/>
        </authorList>
    </citation>
    <scope>NUCLEOTIDE SEQUENCE</scope>
    <source>
        <strain evidence="3">BeijingLab</strain>
        <tissue evidence="3">Pupa</tissue>
    </source>
</reference>
<evidence type="ECO:0000256" key="1">
    <source>
        <dbReference type="SAM" id="MobiDB-lite"/>
    </source>
</evidence>
<name>A0AAD7YAM2_MYTSE</name>
<evidence type="ECO:0000256" key="2">
    <source>
        <dbReference type="SAM" id="SignalP"/>
    </source>
</evidence>
<dbReference type="Gene3D" id="3.30.60.30">
    <property type="match status" value="1"/>
</dbReference>
<feature type="signal peptide" evidence="2">
    <location>
        <begin position="1"/>
        <end position="19"/>
    </location>
</feature>
<comment type="caution">
    <text evidence="3">The sequence shown here is derived from an EMBL/GenBank/DDBJ whole genome shotgun (WGS) entry which is preliminary data.</text>
</comment>
<proteinExistence type="predicted"/>
<keyword evidence="2" id="KW-0732">Signal</keyword>
<accession>A0AAD7YAM2</accession>
<feature type="chain" id="PRO_5041920392" description="Kazal-like domain-containing protein" evidence="2">
    <location>
        <begin position="20"/>
        <end position="190"/>
    </location>
</feature>
<dbReference type="SUPFAM" id="SSF100895">
    <property type="entry name" value="Kazal-type serine protease inhibitors"/>
    <property type="match status" value="1"/>
</dbReference>
<dbReference type="InterPro" id="IPR036058">
    <property type="entry name" value="Kazal_dom_sf"/>
</dbReference>
<sequence length="190" mass="21307">MRPLVIAFGLLAVAAYSNMANIDTLGNGKFVVKPIGRITANRDMDNEESSLESFTSFIEEKLMHQNQALEHLIKSVDASGDMIKKLIDNLSKGLEKPTMPTKAEVEDTSQPGSRRSLGDDPVHSPSQQSDDKKVNPWCPMALLCQKIEDPVCGFDDEFGYGRFENFCHLLRVNCYWKYNFSVVSSCRPKL</sequence>
<feature type="region of interest" description="Disordered" evidence="1">
    <location>
        <begin position="94"/>
        <end position="133"/>
    </location>
</feature>
<gene>
    <name evidence="3" type="ORF">PYW07_008928</name>
</gene>